<dbReference type="InterPro" id="IPR036070">
    <property type="entry name" value="Nop_dom_sf"/>
</dbReference>
<dbReference type="InterPro" id="IPR002687">
    <property type="entry name" value="Nop_dom"/>
</dbReference>
<dbReference type="EMBL" id="CAKMRJ010004445">
    <property type="protein sequence ID" value="CAH1437472.1"/>
    <property type="molecule type" value="Genomic_DNA"/>
</dbReference>
<name>A0AAU9NI02_9ASTR</name>
<protein>
    <recommendedName>
        <fullName evidence="1">Nop domain-containing protein</fullName>
    </recommendedName>
</protein>
<comment type="caution">
    <text evidence="2">The sequence shown here is derived from an EMBL/GenBank/DDBJ whole genome shotgun (WGS) entry which is preliminary data.</text>
</comment>
<evidence type="ECO:0000313" key="2">
    <source>
        <dbReference type="EMBL" id="CAH1437472.1"/>
    </source>
</evidence>
<sequence>MTKEGGGLLRLIVSIVGDMLTLPTIMDKTSQHSEVGQDLSPVDLSNVKMFAQRVMGLAEYRENYLVAKMSDVTPNLAALIDEVDKLLVLV</sequence>
<dbReference type="Gene3D" id="1.10.287.4070">
    <property type="match status" value="1"/>
</dbReference>
<dbReference type="SUPFAM" id="SSF89124">
    <property type="entry name" value="Nop domain"/>
    <property type="match status" value="1"/>
</dbReference>
<dbReference type="Pfam" id="PF01798">
    <property type="entry name" value="Nop"/>
    <property type="match status" value="1"/>
</dbReference>
<keyword evidence="3" id="KW-1185">Reference proteome</keyword>
<accession>A0AAU9NI02</accession>
<feature type="domain" description="Nop" evidence="1">
    <location>
        <begin position="25"/>
        <end position="82"/>
    </location>
</feature>
<reference evidence="2 3" key="1">
    <citation type="submission" date="2022-01" db="EMBL/GenBank/DDBJ databases">
        <authorList>
            <person name="Xiong W."/>
            <person name="Schranz E."/>
        </authorList>
    </citation>
    <scope>NUCLEOTIDE SEQUENCE [LARGE SCALE GENOMIC DNA]</scope>
</reference>
<organism evidence="2 3">
    <name type="scientific">Lactuca virosa</name>
    <dbReference type="NCBI Taxonomy" id="75947"/>
    <lineage>
        <taxon>Eukaryota</taxon>
        <taxon>Viridiplantae</taxon>
        <taxon>Streptophyta</taxon>
        <taxon>Embryophyta</taxon>
        <taxon>Tracheophyta</taxon>
        <taxon>Spermatophyta</taxon>
        <taxon>Magnoliopsida</taxon>
        <taxon>eudicotyledons</taxon>
        <taxon>Gunneridae</taxon>
        <taxon>Pentapetalae</taxon>
        <taxon>asterids</taxon>
        <taxon>campanulids</taxon>
        <taxon>Asterales</taxon>
        <taxon>Asteraceae</taxon>
        <taxon>Cichorioideae</taxon>
        <taxon>Cichorieae</taxon>
        <taxon>Lactucinae</taxon>
        <taxon>Lactuca</taxon>
    </lineage>
</organism>
<evidence type="ECO:0000313" key="3">
    <source>
        <dbReference type="Proteomes" id="UP001157418"/>
    </source>
</evidence>
<dbReference type="AlphaFoldDB" id="A0AAU9NI02"/>
<gene>
    <name evidence="2" type="ORF">LVIROSA_LOCUS23801</name>
</gene>
<dbReference type="Proteomes" id="UP001157418">
    <property type="component" value="Unassembled WGS sequence"/>
</dbReference>
<evidence type="ECO:0000259" key="1">
    <source>
        <dbReference type="Pfam" id="PF01798"/>
    </source>
</evidence>
<proteinExistence type="predicted"/>